<dbReference type="RefSeq" id="WP_093951714.1">
    <property type="nucleotide sequence ID" value="NZ_NMUL01000039.1"/>
</dbReference>
<gene>
    <name evidence="2" type="ORF">CF165_34085</name>
</gene>
<evidence type="ECO:0000313" key="3">
    <source>
        <dbReference type="Proteomes" id="UP000215199"/>
    </source>
</evidence>
<dbReference type="InterPro" id="IPR038020">
    <property type="entry name" value="MbtH-like_sf"/>
</dbReference>
<dbReference type="Gene3D" id="3.90.820.10">
    <property type="entry name" value="Structural Genomics, Unknown Function 30-nov-00 1gh9 Mol_id"/>
    <property type="match status" value="1"/>
</dbReference>
<keyword evidence="3" id="KW-1185">Reference proteome</keyword>
<dbReference type="SMART" id="SM00923">
    <property type="entry name" value="MbtH"/>
    <property type="match status" value="1"/>
</dbReference>
<feature type="domain" description="MbtH-like" evidence="1">
    <location>
        <begin position="3"/>
        <end position="53"/>
    </location>
</feature>
<dbReference type="InterPro" id="IPR005153">
    <property type="entry name" value="MbtH-like_dom"/>
</dbReference>
<accession>A0A229SV35</accession>
<dbReference type="AlphaFoldDB" id="A0A229SV35"/>
<organism evidence="2 3">
    <name type="scientific">Amycolatopsis vastitatis</name>
    <dbReference type="NCBI Taxonomy" id="1905142"/>
    <lineage>
        <taxon>Bacteria</taxon>
        <taxon>Bacillati</taxon>
        <taxon>Actinomycetota</taxon>
        <taxon>Actinomycetes</taxon>
        <taxon>Pseudonocardiales</taxon>
        <taxon>Pseudonocardiaceae</taxon>
        <taxon>Amycolatopsis</taxon>
    </lineage>
</organism>
<dbReference type="GO" id="GO:0019290">
    <property type="term" value="P:siderophore biosynthetic process"/>
    <property type="evidence" value="ECO:0007669"/>
    <property type="project" value="TreeGrafter"/>
</dbReference>
<dbReference type="Proteomes" id="UP000215199">
    <property type="component" value="Unassembled WGS sequence"/>
</dbReference>
<dbReference type="Pfam" id="PF03621">
    <property type="entry name" value="MbtH"/>
    <property type="match status" value="1"/>
</dbReference>
<dbReference type="OrthoDB" id="7584480at2"/>
<dbReference type="EMBL" id="NMUL01000039">
    <property type="protein sequence ID" value="OXM62828.1"/>
    <property type="molecule type" value="Genomic_DNA"/>
</dbReference>
<dbReference type="PANTHER" id="PTHR38444">
    <property type="entry name" value="ENTEROBACTIN BIOSYNTHESIS PROTEIN YBDZ"/>
    <property type="match status" value="1"/>
</dbReference>
<reference evidence="3" key="1">
    <citation type="submission" date="2017-07" db="EMBL/GenBank/DDBJ databases">
        <title>Comparative genome mining reveals phylogenetic distribution patterns of secondary metabolites in Amycolatopsis.</title>
        <authorList>
            <person name="Adamek M."/>
            <person name="Alanjary M."/>
            <person name="Sales-Ortells H."/>
            <person name="Goodfellow M."/>
            <person name="Bull A.T."/>
            <person name="Kalinowski J."/>
            <person name="Ziemert N."/>
        </authorList>
    </citation>
    <scope>NUCLEOTIDE SEQUENCE [LARGE SCALE GENOMIC DNA]</scope>
    <source>
        <strain evidence="3">H5</strain>
    </source>
</reference>
<protein>
    <submittedName>
        <fullName evidence="2">MbtH family protein</fullName>
    </submittedName>
</protein>
<dbReference type="SUPFAM" id="SSF160582">
    <property type="entry name" value="MbtH-like"/>
    <property type="match status" value="1"/>
</dbReference>
<dbReference type="PANTHER" id="PTHR38444:SF1">
    <property type="entry name" value="ENTEROBACTIN BIOSYNTHESIS PROTEIN YBDZ"/>
    <property type="match status" value="1"/>
</dbReference>
<name>A0A229SV35_9PSEU</name>
<proteinExistence type="predicted"/>
<dbReference type="InterPro" id="IPR037407">
    <property type="entry name" value="MLP_fam"/>
</dbReference>
<sequence>MENPFDDEQGRFLVLVNDEGQHSIWPAFADVPPGWRQVYGEADRRSCLDYVEQNWTDLRPVHLAKQDR</sequence>
<evidence type="ECO:0000259" key="1">
    <source>
        <dbReference type="SMART" id="SM00923"/>
    </source>
</evidence>
<comment type="caution">
    <text evidence="2">The sequence shown here is derived from an EMBL/GenBank/DDBJ whole genome shotgun (WGS) entry which is preliminary data.</text>
</comment>
<dbReference type="GO" id="GO:0005829">
    <property type="term" value="C:cytosol"/>
    <property type="evidence" value="ECO:0007669"/>
    <property type="project" value="TreeGrafter"/>
</dbReference>
<evidence type="ECO:0000313" key="2">
    <source>
        <dbReference type="EMBL" id="OXM62828.1"/>
    </source>
</evidence>